<gene>
    <name evidence="2" type="ORF">OFY01_20870</name>
</gene>
<feature type="transmembrane region" description="Helical" evidence="1">
    <location>
        <begin position="214"/>
        <end position="231"/>
    </location>
</feature>
<feature type="transmembrane region" description="Helical" evidence="1">
    <location>
        <begin position="97"/>
        <end position="116"/>
    </location>
</feature>
<evidence type="ECO:0000313" key="2">
    <source>
        <dbReference type="EMBL" id="MCX3062168.1"/>
    </source>
</evidence>
<keyword evidence="3" id="KW-1185">Reference proteome</keyword>
<protein>
    <submittedName>
        <fullName evidence="2">ABC transporter permease</fullName>
    </submittedName>
</protein>
<dbReference type="RefSeq" id="WP_266602173.1">
    <property type="nucleotide sequence ID" value="NZ_JAPHNL010000263.1"/>
</dbReference>
<feature type="transmembrane region" description="Helical" evidence="1">
    <location>
        <begin position="39"/>
        <end position="57"/>
    </location>
</feature>
<feature type="transmembrane region" description="Helical" evidence="1">
    <location>
        <begin position="305"/>
        <end position="326"/>
    </location>
</feature>
<name>A0ABT3TYN5_9ACTN</name>
<dbReference type="Proteomes" id="UP001163064">
    <property type="component" value="Unassembled WGS sequence"/>
</dbReference>
<feature type="transmembrane region" description="Helical" evidence="1">
    <location>
        <begin position="137"/>
        <end position="159"/>
    </location>
</feature>
<accession>A0ABT3TYN5</accession>
<keyword evidence="1" id="KW-0472">Membrane</keyword>
<keyword evidence="1" id="KW-1133">Transmembrane helix</keyword>
<sequence>MSTTTVRAPGAPATAAGRRTLSPTKGLVRSVLRLHRTSVWLWAGYVAATAGLLLWLWGPGTSGLHITGRCDAAVVNACTAKGPTADTYHALLTRVDGLIGVVPLIASAVAGGVLVARELERGTAHLAWTQSVTPARWLAVRLAVPAVCVVAGTTLLMVLRRLVASGAQGLSGNRWYDEAQVFDNLGPTAVALPLLGLAIGALIGFLAERTAASIFFSLLVSSLVTGMLDITRDLMWPTVTVTGDVSAGYPRFPGVIVAEGPVTGSGARLADDPGCVDDKACLAAHDIVGYYREGHPPSHFWPLQLAETGVVLALTAIVVFAVFRILGRRVA</sequence>
<organism evidence="2 3">
    <name type="scientific">Streptomyces beihaiensis</name>
    <dbReference type="NCBI Taxonomy" id="2984495"/>
    <lineage>
        <taxon>Bacteria</taxon>
        <taxon>Bacillati</taxon>
        <taxon>Actinomycetota</taxon>
        <taxon>Actinomycetes</taxon>
        <taxon>Kitasatosporales</taxon>
        <taxon>Streptomycetaceae</taxon>
        <taxon>Streptomyces</taxon>
    </lineage>
</organism>
<reference evidence="2" key="1">
    <citation type="submission" date="2022-10" db="EMBL/GenBank/DDBJ databases">
        <title>Streptomyces beihaiensis sp. nov., a chitin degrading actinobacterium, isolated from shrimp pond soil.</title>
        <authorList>
            <person name="Xie J."/>
            <person name="Shen N."/>
        </authorList>
    </citation>
    <scope>NUCLEOTIDE SEQUENCE</scope>
    <source>
        <strain evidence="2">GXMU-J5</strain>
    </source>
</reference>
<keyword evidence="1" id="KW-0812">Transmembrane</keyword>
<evidence type="ECO:0000313" key="3">
    <source>
        <dbReference type="Proteomes" id="UP001163064"/>
    </source>
</evidence>
<proteinExistence type="predicted"/>
<feature type="transmembrane region" description="Helical" evidence="1">
    <location>
        <begin position="185"/>
        <end position="207"/>
    </location>
</feature>
<comment type="caution">
    <text evidence="2">The sequence shown here is derived from an EMBL/GenBank/DDBJ whole genome shotgun (WGS) entry which is preliminary data.</text>
</comment>
<dbReference type="EMBL" id="JAPHNL010000263">
    <property type="protein sequence ID" value="MCX3062168.1"/>
    <property type="molecule type" value="Genomic_DNA"/>
</dbReference>
<evidence type="ECO:0000256" key="1">
    <source>
        <dbReference type="SAM" id="Phobius"/>
    </source>
</evidence>